<proteinExistence type="predicted"/>
<feature type="domain" description="Spore protein YkvP/CgeB glycosyl transferase-like" evidence="1">
    <location>
        <begin position="199"/>
        <end position="308"/>
    </location>
</feature>
<protein>
    <recommendedName>
        <fullName evidence="1">Spore protein YkvP/CgeB glycosyl transferase-like domain-containing protein</fullName>
    </recommendedName>
</protein>
<organism evidence="2 3">
    <name type="scientific">Prochlorococcus phage P-TIM68</name>
    <dbReference type="NCBI Taxonomy" id="1542477"/>
    <lineage>
        <taxon>Viruses</taxon>
        <taxon>Duplodnaviria</taxon>
        <taxon>Heunggongvirae</taxon>
        <taxon>Uroviricota</taxon>
        <taxon>Caudoviricetes</taxon>
        <taxon>Pantevenvirales</taxon>
        <taxon>Kyanoviridae</taxon>
        <taxon>Haifavirus</taxon>
        <taxon>Haifavirus tim68</taxon>
    </lineage>
</organism>
<accession>A0A0K0KVK9</accession>
<dbReference type="Proteomes" id="UP000207741">
    <property type="component" value="Segment"/>
</dbReference>
<dbReference type="KEGG" id="vg:26640234"/>
<keyword evidence="3" id="KW-1185">Reference proteome</keyword>
<dbReference type="Pfam" id="PF13524">
    <property type="entry name" value="Glyco_trans_1_2"/>
    <property type="match status" value="1"/>
</dbReference>
<dbReference type="GeneID" id="26640234"/>
<reference evidence="3" key="1">
    <citation type="submission" date="2014-08" db="EMBL/GenBank/DDBJ databases">
        <authorList>
            <person name="Edwards T."/>
        </authorList>
    </citation>
    <scope>NUCLEOTIDE SEQUENCE [LARGE SCALE GENOMIC DNA]</scope>
</reference>
<dbReference type="InterPro" id="IPR055259">
    <property type="entry name" value="YkvP/CgeB_Glyco_trans-like"/>
</dbReference>
<sequence>MTKINKIYMINTPLFQTKGTHHFMTTKFVGSFQMHGLEVTELLDFDHVDDADDQVFLLCDNFYDQLNAAGYDWVKEFDELAERFPKTVWLFWTFHNVLYRHYWKPQKLFPFKKVAFTGEYYRSPQYGEGYFPEYYSTYIGQSEHIDLPFAAGVHPDELEEVLAERTDKYDCGFCGCQYKPEWTNKLAEKYNCFVHYWPPFLEEEERIQKAFLDSKICLGFNSDDNIKNGLPTERTFEGIAYGCVVLTDCMMAEEATDGVAVYVKDYDDLVRKVDFYLNNESARKKKQKEGYEYALNKGTYYTVAKNFINSIEKLY</sequence>
<evidence type="ECO:0000259" key="1">
    <source>
        <dbReference type="Pfam" id="PF13524"/>
    </source>
</evidence>
<dbReference type="EMBL" id="KM359505">
    <property type="protein sequence ID" value="AIR93515.1"/>
    <property type="molecule type" value="Genomic_DNA"/>
</dbReference>
<dbReference type="RefSeq" id="YP_009213690.1">
    <property type="nucleotide sequence ID" value="NC_028955.1"/>
</dbReference>
<evidence type="ECO:0000313" key="2">
    <source>
        <dbReference type="EMBL" id="AIR93515.1"/>
    </source>
</evidence>
<evidence type="ECO:0000313" key="3">
    <source>
        <dbReference type="Proteomes" id="UP000207741"/>
    </source>
</evidence>
<name>A0A0K0KVK9_9CAUD</name>